<keyword evidence="3" id="KW-1185">Reference proteome</keyword>
<feature type="region of interest" description="Disordered" evidence="1">
    <location>
        <begin position="1"/>
        <end position="22"/>
    </location>
</feature>
<name>A0AAD6SFJ7_9AGAR</name>
<reference evidence="2" key="1">
    <citation type="submission" date="2023-03" db="EMBL/GenBank/DDBJ databases">
        <title>Massive genome expansion in bonnet fungi (Mycena s.s.) driven by repeated elements and novel gene families across ecological guilds.</title>
        <authorList>
            <consortium name="Lawrence Berkeley National Laboratory"/>
            <person name="Harder C.B."/>
            <person name="Miyauchi S."/>
            <person name="Viragh M."/>
            <person name="Kuo A."/>
            <person name="Thoen E."/>
            <person name="Andreopoulos B."/>
            <person name="Lu D."/>
            <person name="Skrede I."/>
            <person name="Drula E."/>
            <person name="Henrissat B."/>
            <person name="Morin E."/>
            <person name="Kohler A."/>
            <person name="Barry K."/>
            <person name="LaButti K."/>
            <person name="Morin E."/>
            <person name="Salamov A."/>
            <person name="Lipzen A."/>
            <person name="Mereny Z."/>
            <person name="Hegedus B."/>
            <person name="Baldrian P."/>
            <person name="Stursova M."/>
            <person name="Weitz H."/>
            <person name="Taylor A."/>
            <person name="Grigoriev I.V."/>
            <person name="Nagy L.G."/>
            <person name="Martin F."/>
            <person name="Kauserud H."/>
        </authorList>
    </citation>
    <scope>NUCLEOTIDE SEQUENCE</scope>
    <source>
        <strain evidence="2">CBHHK200</strain>
    </source>
</reference>
<evidence type="ECO:0000313" key="2">
    <source>
        <dbReference type="EMBL" id="KAJ7026684.1"/>
    </source>
</evidence>
<sequence>MNQPPPVPMPTRGERNAPQFDSSKPRELLRYFSDLQFLFTRSNVTDVQEKKGHATRFLSVEDQEIWETLAEFSDATKTFEQFKAAVLKLYPGTDADRKYSVTDLDALIGQYGRIGIYSQTDFSEFYRQFIVISKYLVDKNRLSEGEKCRAFRRAIQPPKLWEAAHKRLQVKKPDVHPQDPYAIADMYEAVEFALADPSNSASESEPKTEVKQEVLLESIQELLKLLQLRLIFSSALKTVFKVWSENCMPFELELKPVQLLQQENQLSSQNSPFVPFKPPKPLQPNPVPPPLVRSAPPVQPPVRNIAANPPPEHPFAKARDAAYAPPKIVISLLLKLILLSQIRHVFPFSEEAVIEEDTVEEQKAKDDRMTEFLDSMPAPYANAVYSVPEVPPGAFVVDDPYEIFYGAGPLPDDLIVSLESSAIRSILPTIIAMSEGVCHELGLMYDPRIVLQMQSANGSINPSLGLSRNVLFLIGDITFTAVVSPEAPLGLEDDILDPDYAVPQVMPADIADAAPPPPPSTGDLSMIVDWELDSVLLRFRTHFRRAGISMIDGLLRQLGHRLQRDRIRESLCHIDPVHRVFQRIQIR</sequence>
<accession>A0AAD6SFJ7</accession>
<proteinExistence type="predicted"/>
<gene>
    <name evidence="2" type="ORF">C8F04DRAFT_1267896</name>
</gene>
<protein>
    <submittedName>
        <fullName evidence="2">Uncharacterized protein</fullName>
    </submittedName>
</protein>
<organism evidence="2 3">
    <name type="scientific">Mycena alexandri</name>
    <dbReference type="NCBI Taxonomy" id="1745969"/>
    <lineage>
        <taxon>Eukaryota</taxon>
        <taxon>Fungi</taxon>
        <taxon>Dikarya</taxon>
        <taxon>Basidiomycota</taxon>
        <taxon>Agaricomycotina</taxon>
        <taxon>Agaricomycetes</taxon>
        <taxon>Agaricomycetidae</taxon>
        <taxon>Agaricales</taxon>
        <taxon>Marasmiineae</taxon>
        <taxon>Mycenaceae</taxon>
        <taxon>Mycena</taxon>
    </lineage>
</organism>
<dbReference type="Proteomes" id="UP001218188">
    <property type="component" value="Unassembled WGS sequence"/>
</dbReference>
<evidence type="ECO:0000313" key="3">
    <source>
        <dbReference type="Proteomes" id="UP001218188"/>
    </source>
</evidence>
<comment type="caution">
    <text evidence="2">The sequence shown here is derived from an EMBL/GenBank/DDBJ whole genome shotgun (WGS) entry which is preliminary data.</text>
</comment>
<evidence type="ECO:0000256" key="1">
    <source>
        <dbReference type="SAM" id="MobiDB-lite"/>
    </source>
</evidence>
<dbReference type="AlphaFoldDB" id="A0AAD6SFJ7"/>
<dbReference type="EMBL" id="JARJCM010000135">
    <property type="protein sequence ID" value="KAJ7026684.1"/>
    <property type="molecule type" value="Genomic_DNA"/>
</dbReference>